<feature type="domain" description="Glycosyl transferase family 1" evidence="1">
    <location>
        <begin position="178"/>
        <end position="332"/>
    </location>
</feature>
<dbReference type="PANTHER" id="PTHR45947">
    <property type="entry name" value="SULFOQUINOVOSYL TRANSFERASE SQD2"/>
    <property type="match status" value="1"/>
</dbReference>
<evidence type="ECO:0000259" key="2">
    <source>
        <dbReference type="Pfam" id="PF13439"/>
    </source>
</evidence>
<evidence type="ECO:0000259" key="1">
    <source>
        <dbReference type="Pfam" id="PF00534"/>
    </source>
</evidence>
<dbReference type="GeneID" id="91108657"/>
<dbReference type="EC" id="2.4.-.-" evidence="3"/>
<dbReference type="CDD" id="cd03811">
    <property type="entry name" value="GT4_GT28_WabH-like"/>
    <property type="match status" value="1"/>
</dbReference>
<proteinExistence type="predicted"/>
<dbReference type="InterPro" id="IPR028098">
    <property type="entry name" value="Glyco_trans_4-like_N"/>
</dbReference>
<keyword evidence="3" id="KW-0808">Transferase</keyword>
<reference evidence="3" key="1">
    <citation type="submission" date="2024-06" db="EMBL/GenBank/DDBJ databases">
        <title>Genome Sequence of an extremely halophilic archaeon isolated from Permian era halite, Salado Formation, Carlsbad, New Mexico: Halobacterium sp. strain NMX12-1.</title>
        <authorList>
            <person name="Sotoa L."/>
            <person name="DasSarma P."/>
            <person name="Anton B.P."/>
            <person name="Vincze T."/>
            <person name="Verma I."/>
            <person name="Eralp B."/>
            <person name="Powers D.W."/>
            <person name="Dozier B.L."/>
            <person name="Roberts R.J."/>
            <person name="DasSarma S."/>
        </authorList>
    </citation>
    <scope>NUCLEOTIDE SEQUENCE</scope>
    <source>
        <strain evidence="3">NMX12-1</strain>
    </source>
</reference>
<dbReference type="EMBL" id="CP159204">
    <property type="protein sequence ID" value="XCF17537.1"/>
    <property type="molecule type" value="Genomic_DNA"/>
</dbReference>
<dbReference type="Pfam" id="PF00534">
    <property type="entry name" value="Glycos_transf_1"/>
    <property type="match status" value="1"/>
</dbReference>
<dbReference type="GO" id="GO:0016757">
    <property type="term" value="F:glycosyltransferase activity"/>
    <property type="evidence" value="ECO:0007669"/>
    <property type="project" value="UniProtKB-KW"/>
</dbReference>
<name>A0AAU8CF24_9EURY</name>
<protein>
    <submittedName>
        <fullName evidence="3">Glycosyltransferase</fullName>
        <ecNumber evidence="3">2.4.-.-</ecNumber>
    </submittedName>
</protein>
<dbReference type="AlphaFoldDB" id="A0AAU8CF24"/>
<keyword evidence="3" id="KW-0328">Glycosyltransferase</keyword>
<dbReference type="RefSeq" id="WP_353635042.1">
    <property type="nucleotide sequence ID" value="NZ_CP159204.1"/>
</dbReference>
<dbReference type="InterPro" id="IPR001296">
    <property type="entry name" value="Glyco_trans_1"/>
</dbReference>
<dbReference type="Pfam" id="PF13439">
    <property type="entry name" value="Glyco_transf_4"/>
    <property type="match status" value="1"/>
</dbReference>
<sequence length="354" mass="38612">MVEQENVVYIINSLEVGGAEVGMCRLLDGLDRSEYEVTVVVLDGRSTGVEDQIPNWVDVLRLRHSTGNLLSSGGKFVRVVRDADVIVGSLFHSAMTAKLAGVVNPGATVGTWRHSSSFKTQKRKRIFNLTSNLTDVVLADSEAVAETLVEETSIDSSLVHTVPIAGIKMSDYPIVTHEATDTPVVGTVGRLTKPKNHSTILDVAERLQETNIRFEIGGDGELRDQLEEEIKQRELANVTLRGFVEDVPGFLSELDIYFQPSHHEGLCITVLEAMATGLPVVGSDVGGMGENVKHRESGFLYDSTNTDAFTSAIQELAQDRSARVRLGKTGRRTVEGSFTQANLVSEFEKAVEKN</sequence>
<dbReference type="Gene3D" id="3.40.50.2000">
    <property type="entry name" value="Glycogen Phosphorylase B"/>
    <property type="match status" value="2"/>
</dbReference>
<gene>
    <name evidence="3" type="ORF">ABSL23_05870</name>
</gene>
<feature type="domain" description="Glycosyltransferase subfamily 4-like N-terminal" evidence="2">
    <location>
        <begin position="16"/>
        <end position="163"/>
    </location>
</feature>
<accession>A0AAU8CF24</accession>
<evidence type="ECO:0000313" key="3">
    <source>
        <dbReference type="EMBL" id="XCF17537.1"/>
    </source>
</evidence>
<organism evidence="3">
    <name type="scientific">Halobacterium sp. NMX12-1</name>
    <dbReference type="NCBI Taxonomy" id="3166650"/>
    <lineage>
        <taxon>Archaea</taxon>
        <taxon>Methanobacteriati</taxon>
        <taxon>Methanobacteriota</taxon>
        <taxon>Stenosarchaea group</taxon>
        <taxon>Halobacteria</taxon>
        <taxon>Halobacteriales</taxon>
        <taxon>Halobacteriaceae</taxon>
        <taxon>Halobacterium</taxon>
    </lineage>
</organism>
<dbReference type="SUPFAM" id="SSF53756">
    <property type="entry name" value="UDP-Glycosyltransferase/glycogen phosphorylase"/>
    <property type="match status" value="1"/>
</dbReference>
<dbReference type="PANTHER" id="PTHR45947:SF3">
    <property type="entry name" value="SULFOQUINOVOSYL TRANSFERASE SQD2"/>
    <property type="match status" value="1"/>
</dbReference>
<dbReference type="KEGG" id="hanx:ABSL23_05870"/>
<dbReference type="InterPro" id="IPR050194">
    <property type="entry name" value="Glycosyltransferase_grp1"/>
</dbReference>